<evidence type="ECO:0000313" key="1">
    <source>
        <dbReference type="EMBL" id="KAJ8633591.1"/>
    </source>
</evidence>
<name>A0ACC2LKQ6_PERAE</name>
<comment type="caution">
    <text evidence="1">The sequence shown here is derived from an EMBL/GenBank/DDBJ whole genome shotgun (WGS) entry which is preliminary data.</text>
</comment>
<proteinExistence type="predicted"/>
<keyword evidence="2" id="KW-1185">Reference proteome</keyword>
<sequence>MDDSVKLITVGDIDDLNVFDDDVKLACTALEFYELKFYHVFVEIVESRFIAHCSSFYSLGVVEFLAVAYSYLAHSELSSASIHKSLFKAISDLGLYPISVKTQSGEKLELQLNPGDSVMNLRQFLLEAPEMCFFLCYDLILHAKDGSVHRLEDYKEISEVADITAGGCSLEMVAALYDDRSIRSHVRPARELLSLSTLHASLSTSLALQHEKAQERAPGSVC</sequence>
<reference evidence="1 2" key="1">
    <citation type="journal article" date="2022" name="Hortic Res">
        <title>A haplotype resolved chromosomal level avocado genome allows analysis of novel avocado genes.</title>
        <authorList>
            <person name="Nath O."/>
            <person name="Fletcher S.J."/>
            <person name="Hayward A."/>
            <person name="Shaw L.M."/>
            <person name="Masouleh A.K."/>
            <person name="Furtado A."/>
            <person name="Henry R.J."/>
            <person name="Mitter N."/>
        </authorList>
    </citation>
    <scope>NUCLEOTIDE SEQUENCE [LARGE SCALE GENOMIC DNA]</scope>
    <source>
        <strain evidence="2">cv. Hass</strain>
    </source>
</reference>
<gene>
    <name evidence="1" type="ORF">MRB53_026927</name>
</gene>
<organism evidence="1 2">
    <name type="scientific">Persea americana</name>
    <name type="common">Avocado</name>
    <dbReference type="NCBI Taxonomy" id="3435"/>
    <lineage>
        <taxon>Eukaryota</taxon>
        <taxon>Viridiplantae</taxon>
        <taxon>Streptophyta</taxon>
        <taxon>Embryophyta</taxon>
        <taxon>Tracheophyta</taxon>
        <taxon>Spermatophyta</taxon>
        <taxon>Magnoliopsida</taxon>
        <taxon>Magnoliidae</taxon>
        <taxon>Laurales</taxon>
        <taxon>Lauraceae</taxon>
        <taxon>Persea</taxon>
    </lineage>
</organism>
<dbReference type="Proteomes" id="UP001234297">
    <property type="component" value="Chromosome 8"/>
</dbReference>
<evidence type="ECO:0000313" key="2">
    <source>
        <dbReference type="Proteomes" id="UP001234297"/>
    </source>
</evidence>
<accession>A0ACC2LKQ6</accession>
<dbReference type="EMBL" id="CM056816">
    <property type="protein sequence ID" value="KAJ8633591.1"/>
    <property type="molecule type" value="Genomic_DNA"/>
</dbReference>
<protein>
    <submittedName>
        <fullName evidence="1">Uncharacterized protein</fullName>
    </submittedName>
</protein>